<proteinExistence type="predicted"/>
<dbReference type="Proteomes" id="UP000276133">
    <property type="component" value="Unassembled WGS sequence"/>
</dbReference>
<evidence type="ECO:0000313" key="1">
    <source>
        <dbReference type="EMBL" id="RNA18322.1"/>
    </source>
</evidence>
<evidence type="ECO:0000313" key="2">
    <source>
        <dbReference type="Proteomes" id="UP000276133"/>
    </source>
</evidence>
<gene>
    <name evidence="1" type="ORF">BpHYR1_039043</name>
</gene>
<dbReference type="AlphaFoldDB" id="A0A3M7R3Z9"/>
<comment type="caution">
    <text evidence="1">The sequence shown here is derived from an EMBL/GenBank/DDBJ whole genome shotgun (WGS) entry which is preliminary data.</text>
</comment>
<organism evidence="1 2">
    <name type="scientific">Brachionus plicatilis</name>
    <name type="common">Marine rotifer</name>
    <name type="synonym">Brachionus muelleri</name>
    <dbReference type="NCBI Taxonomy" id="10195"/>
    <lineage>
        <taxon>Eukaryota</taxon>
        <taxon>Metazoa</taxon>
        <taxon>Spiralia</taxon>
        <taxon>Gnathifera</taxon>
        <taxon>Rotifera</taxon>
        <taxon>Eurotatoria</taxon>
        <taxon>Monogononta</taxon>
        <taxon>Pseudotrocha</taxon>
        <taxon>Ploima</taxon>
        <taxon>Brachionidae</taxon>
        <taxon>Brachionus</taxon>
    </lineage>
</organism>
<dbReference type="EMBL" id="REGN01004264">
    <property type="protein sequence ID" value="RNA18322.1"/>
    <property type="molecule type" value="Genomic_DNA"/>
</dbReference>
<reference evidence="1 2" key="1">
    <citation type="journal article" date="2018" name="Sci. Rep.">
        <title>Genomic signatures of local adaptation to the degree of environmental predictability in rotifers.</title>
        <authorList>
            <person name="Franch-Gras L."/>
            <person name="Hahn C."/>
            <person name="Garcia-Roger E.M."/>
            <person name="Carmona M.J."/>
            <person name="Serra M."/>
            <person name="Gomez A."/>
        </authorList>
    </citation>
    <scope>NUCLEOTIDE SEQUENCE [LARGE SCALE GENOMIC DNA]</scope>
    <source>
        <strain evidence="1">HYR1</strain>
    </source>
</reference>
<accession>A0A3M7R3Z9</accession>
<keyword evidence="2" id="KW-1185">Reference proteome</keyword>
<sequence>MHLHKTKFLVSSHQHHLESQDLREKIYKRSLRQHFGPKILLEFDHYQFAKGKVDRLDWMIRRDHQSSHLNLTLAAKLTIFYYVELLDTSRTGRVILTSFEII</sequence>
<name>A0A3M7R3Z9_BRAPC</name>
<protein>
    <submittedName>
        <fullName evidence="1">Uncharacterized protein</fullName>
    </submittedName>
</protein>